<dbReference type="Gene3D" id="3.30.530.20">
    <property type="match status" value="1"/>
</dbReference>
<comment type="similarity">
    <text evidence="1">Belongs to the AHA1 family.</text>
</comment>
<dbReference type="InterPro" id="IPR013538">
    <property type="entry name" value="ASHA1/2-like_C"/>
</dbReference>
<dbReference type="RefSeq" id="WP_344149476.1">
    <property type="nucleotide sequence ID" value="NZ_BAAAQR010000003.1"/>
</dbReference>
<proteinExistence type="inferred from homology"/>
<protein>
    <recommendedName>
        <fullName evidence="2">Activator of Hsp90 ATPase homologue 1/2-like C-terminal domain-containing protein</fullName>
    </recommendedName>
</protein>
<dbReference type="Proteomes" id="UP001501771">
    <property type="component" value="Unassembled WGS sequence"/>
</dbReference>
<dbReference type="EMBL" id="BAAAQR010000003">
    <property type="protein sequence ID" value="GAA2142625.1"/>
    <property type="molecule type" value="Genomic_DNA"/>
</dbReference>
<sequence>MDPIRHQVRVPCGPERAFEVFTAEMGAWWDPVYSPDPASYTGIRVEPLVGGLVALLHGGAPYPFGEVTVWEPGERFAQTWTLAMDPAHPSALDVRFEPVEGGCRVLLEHGGWTAGNAAFRGRFRDWPHLLGRYAETTEGA</sequence>
<keyword evidence="4" id="KW-1185">Reference proteome</keyword>
<dbReference type="Pfam" id="PF08327">
    <property type="entry name" value="AHSA1"/>
    <property type="match status" value="1"/>
</dbReference>
<dbReference type="InterPro" id="IPR023393">
    <property type="entry name" value="START-like_dom_sf"/>
</dbReference>
<organism evidence="3 4">
    <name type="scientific">Nocardioides koreensis</name>
    <dbReference type="NCBI Taxonomy" id="433651"/>
    <lineage>
        <taxon>Bacteria</taxon>
        <taxon>Bacillati</taxon>
        <taxon>Actinomycetota</taxon>
        <taxon>Actinomycetes</taxon>
        <taxon>Propionibacteriales</taxon>
        <taxon>Nocardioidaceae</taxon>
        <taxon>Nocardioides</taxon>
    </lineage>
</organism>
<reference evidence="3 4" key="1">
    <citation type="journal article" date="2019" name="Int. J. Syst. Evol. Microbiol.">
        <title>The Global Catalogue of Microorganisms (GCM) 10K type strain sequencing project: providing services to taxonomists for standard genome sequencing and annotation.</title>
        <authorList>
            <consortium name="The Broad Institute Genomics Platform"/>
            <consortium name="The Broad Institute Genome Sequencing Center for Infectious Disease"/>
            <person name="Wu L."/>
            <person name="Ma J."/>
        </authorList>
    </citation>
    <scope>NUCLEOTIDE SEQUENCE [LARGE SCALE GENOMIC DNA]</scope>
    <source>
        <strain evidence="3 4">JCM 16022</strain>
    </source>
</reference>
<comment type="caution">
    <text evidence="3">The sequence shown here is derived from an EMBL/GenBank/DDBJ whole genome shotgun (WGS) entry which is preliminary data.</text>
</comment>
<dbReference type="SUPFAM" id="SSF55961">
    <property type="entry name" value="Bet v1-like"/>
    <property type="match status" value="1"/>
</dbReference>
<gene>
    <name evidence="3" type="ORF">GCM10009844_13990</name>
</gene>
<name>A0ABN2ZI61_9ACTN</name>
<evidence type="ECO:0000256" key="1">
    <source>
        <dbReference type="ARBA" id="ARBA00006817"/>
    </source>
</evidence>
<feature type="domain" description="Activator of Hsp90 ATPase homologue 1/2-like C-terminal" evidence="2">
    <location>
        <begin position="14"/>
        <end position="130"/>
    </location>
</feature>
<evidence type="ECO:0000259" key="2">
    <source>
        <dbReference type="Pfam" id="PF08327"/>
    </source>
</evidence>
<accession>A0ABN2ZI61</accession>
<evidence type="ECO:0000313" key="3">
    <source>
        <dbReference type="EMBL" id="GAA2142625.1"/>
    </source>
</evidence>
<evidence type="ECO:0000313" key="4">
    <source>
        <dbReference type="Proteomes" id="UP001501771"/>
    </source>
</evidence>